<dbReference type="AlphaFoldDB" id="S7WZQ2"/>
<comment type="caution">
    <text evidence="1">The sequence shown here is derived from an EMBL/GenBank/DDBJ whole genome shotgun (WGS) entry which is preliminary data.</text>
</comment>
<sequence length="49" mass="5645">MKPIIFQNNGLTHKVEKIGYHKIQNFRISLLSKSFEVTILNPDCVKGFP</sequence>
<reference evidence="1 2" key="1">
    <citation type="journal article" date="2013" name="Genome Announc.">
        <title>Draft Genome Sequence of Cyclobacterium qasimii Strain M12-11BT, Isolated from Arctic Marine Sediment.</title>
        <authorList>
            <person name="Shivaji S."/>
            <person name="Ara S."/>
            <person name="Singh A."/>
            <person name="Kumar Pinnaka A."/>
        </authorList>
    </citation>
    <scope>NUCLEOTIDE SEQUENCE [LARGE SCALE GENOMIC DNA]</scope>
    <source>
        <strain evidence="1 2">M12-11B</strain>
    </source>
</reference>
<dbReference type="EMBL" id="ATNM01000065">
    <property type="protein sequence ID" value="EPR69393.1"/>
    <property type="molecule type" value="Genomic_DNA"/>
</dbReference>
<evidence type="ECO:0000313" key="1">
    <source>
        <dbReference type="EMBL" id="EPR69393.1"/>
    </source>
</evidence>
<proteinExistence type="predicted"/>
<name>S7WZQ2_9BACT</name>
<protein>
    <submittedName>
        <fullName evidence="1">Uncharacterized protein</fullName>
    </submittedName>
</protein>
<dbReference type="Proteomes" id="UP000014974">
    <property type="component" value="Unassembled WGS sequence"/>
</dbReference>
<evidence type="ECO:0000313" key="2">
    <source>
        <dbReference type="Proteomes" id="UP000014974"/>
    </source>
</evidence>
<gene>
    <name evidence="1" type="ORF">ADICYQ_1495</name>
</gene>
<accession>S7WZQ2</accession>
<organism evidence="1 2">
    <name type="scientific">Cyclobacterium qasimii M12-11B</name>
    <dbReference type="NCBI Taxonomy" id="641524"/>
    <lineage>
        <taxon>Bacteria</taxon>
        <taxon>Pseudomonadati</taxon>
        <taxon>Bacteroidota</taxon>
        <taxon>Cytophagia</taxon>
        <taxon>Cytophagales</taxon>
        <taxon>Cyclobacteriaceae</taxon>
        <taxon>Cyclobacterium</taxon>
    </lineage>
</organism>